<dbReference type="EMBL" id="RFLV01000002">
    <property type="protein sequence ID" value="TIH08629.1"/>
    <property type="molecule type" value="Genomic_DNA"/>
</dbReference>
<dbReference type="OrthoDB" id="6899289at2"/>
<protein>
    <submittedName>
        <fullName evidence="2">STAS domain-containing protein</fullName>
    </submittedName>
</protein>
<dbReference type="InterPro" id="IPR058548">
    <property type="entry name" value="MlaB-like_STAS"/>
</dbReference>
<dbReference type="PROSITE" id="PS50801">
    <property type="entry name" value="STAS"/>
    <property type="match status" value="1"/>
</dbReference>
<reference evidence="2 3" key="1">
    <citation type="submission" date="2018-10" db="EMBL/GenBank/DDBJ databases">
        <title>Pseudomonas leptonychotis sp. nov., isolated from Weddell seals in Antarctica.</title>
        <authorList>
            <person name="Novakova D."/>
            <person name="Svec P."/>
            <person name="Kralova S."/>
            <person name="Kristofova L."/>
            <person name="Zeman M."/>
            <person name="Pantucek R."/>
            <person name="Maslanova I."/>
            <person name="Sedlacek I."/>
        </authorList>
    </citation>
    <scope>NUCLEOTIDE SEQUENCE [LARGE SCALE GENOMIC DNA]</scope>
    <source>
        <strain evidence="2 3">CCM 8849</strain>
    </source>
</reference>
<dbReference type="InterPro" id="IPR052746">
    <property type="entry name" value="MlaB_ABC_Transporter"/>
</dbReference>
<comment type="caution">
    <text evidence="2">The sequence shown here is derived from an EMBL/GenBank/DDBJ whole genome shotgun (WGS) entry which is preliminary data.</text>
</comment>
<accession>A0A4T1ZYA7</accession>
<sequence>MFQLSHDPSCQPAQMRLGGSLTIYEVAAAHAELLQLLGEHPDHSWQLDLAELEELDTAGAQLLLAVLHHLEQAAATLQVCNASGAVLELLELLRLQALYPAVMPANR</sequence>
<feature type="domain" description="STAS" evidence="1">
    <location>
        <begin position="15"/>
        <end position="107"/>
    </location>
</feature>
<keyword evidence="3" id="KW-1185">Reference proteome</keyword>
<dbReference type="InterPro" id="IPR036513">
    <property type="entry name" value="STAS_dom_sf"/>
</dbReference>
<gene>
    <name evidence="2" type="ORF">D8779_14170</name>
</gene>
<dbReference type="Proteomes" id="UP000307541">
    <property type="component" value="Unassembled WGS sequence"/>
</dbReference>
<dbReference type="RefSeq" id="WP_136665107.1">
    <property type="nucleotide sequence ID" value="NZ_CP180477.1"/>
</dbReference>
<dbReference type="AlphaFoldDB" id="A0A4T1ZYA7"/>
<evidence type="ECO:0000313" key="2">
    <source>
        <dbReference type="EMBL" id="TIH08629.1"/>
    </source>
</evidence>
<dbReference type="PANTHER" id="PTHR35849:SF2">
    <property type="entry name" value="BLR2341 PROTEIN"/>
    <property type="match status" value="1"/>
</dbReference>
<name>A0A4T1ZYA7_9PSED</name>
<dbReference type="Pfam" id="PF13466">
    <property type="entry name" value="STAS_2"/>
    <property type="match status" value="1"/>
</dbReference>
<proteinExistence type="predicted"/>
<evidence type="ECO:0000259" key="1">
    <source>
        <dbReference type="PROSITE" id="PS50801"/>
    </source>
</evidence>
<evidence type="ECO:0000313" key="3">
    <source>
        <dbReference type="Proteomes" id="UP000307541"/>
    </source>
</evidence>
<dbReference type="InterPro" id="IPR002645">
    <property type="entry name" value="STAS_dom"/>
</dbReference>
<dbReference type="Gene3D" id="3.30.750.24">
    <property type="entry name" value="STAS domain"/>
    <property type="match status" value="1"/>
</dbReference>
<dbReference type="SUPFAM" id="SSF52091">
    <property type="entry name" value="SpoIIaa-like"/>
    <property type="match status" value="1"/>
</dbReference>
<dbReference type="PANTHER" id="PTHR35849">
    <property type="entry name" value="BLR2341 PROTEIN"/>
    <property type="match status" value="1"/>
</dbReference>
<organism evidence="2 3">
    <name type="scientific">Pseudomonas leptonychotis</name>
    <dbReference type="NCBI Taxonomy" id="2448482"/>
    <lineage>
        <taxon>Bacteria</taxon>
        <taxon>Pseudomonadati</taxon>
        <taxon>Pseudomonadota</taxon>
        <taxon>Gammaproteobacteria</taxon>
        <taxon>Pseudomonadales</taxon>
        <taxon>Pseudomonadaceae</taxon>
        <taxon>Pseudomonas</taxon>
    </lineage>
</organism>